<organism evidence="1">
    <name type="scientific">gut metagenome</name>
    <dbReference type="NCBI Taxonomy" id="749906"/>
    <lineage>
        <taxon>unclassified sequences</taxon>
        <taxon>metagenomes</taxon>
        <taxon>organismal metagenomes</taxon>
    </lineage>
</organism>
<gene>
    <name evidence="1" type="ORF">EVA_09794</name>
</gene>
<name>J9G4H4_9ZZZZ</name>
<reference evidence="1" key="1">
    <citation type="journal article" date="2012" name="PLoS ONE">
        <title>Gene sets for utilization of primary and secondary nutrition supplies in the distal gut of endangered iberian lynx.</title>
        <authorList>
            <person name="Alcaide M."/>
            <person name="Messina E."/>
            <person name="Richter M."/>
            <person name="Bargiela R."/>
            <person name="Peplies J."/>
            <person name="Huws S.A."/>
            <person name="Newbold C.J."/>
            <person name="Golyshin P.N."/>
            <person name="Simon M.A."/>
            <person name="Lopez G."/>
            <person name="Yakimov M.M."/>
            <person name="Ferrer M."/>
        </authorList>
    </citation>
    <scope>NUCLEOTIDE SEQUENCE</scope>
</reference>
<feature type="non-terminal residue" evidence="1">
    <location>
        <position position="1"/>
    </location>
</feature>
<dbReference type="AlphaFoldDB" id="J9G4H4"/>
<proteinExistence type="predicted"/>
<sequence>GMDTNSLLMILNGYSGMPGLMEAGKYSIGLLRRYASAINIDVRLVDSSSSKKIEL</sequence>
<dbReference type="EMBL" id="AMCI01002685">
    <property type="protein sequence ID" value="EJX02097.1"/>
    <property type="molecule type" value="Genomic_DNA"/>
</dbReference>
<evidence type="ECO:0000313" key="1">
    <source>
        <dbReference type="EMBL" id="EJX02097.1"/>
    </source>
</evidence>
<comment type="caution">
    <text evidence="1">The sequence shown here is derived from an EMBL/GenBank/DDBJ whole genome shotgun (WGS) entry which is preliminary data.</text>
</comment>
<protein>
    <submittedName>
        <fullName evidence="1">Uncharacterized protein</fullName>
    </submittedName>
</protein>
<accession>J9G4H4</accession>